<feature type="domain" description="Mur ligase central" evidence="2">
    <location>
        <begin position="49"/>
        <end position="197"/>
    </location>
</feature>
<dbReference type="InterPro" id="IPR004101">
    <property type="entry name" value="Mur_ligase_C"/>
</dbReference>
<protein>
    <recommendedName>
        <fullName evidence="5">UDP-N-acetylmuramoyl-L-alanyl-D-glutamate--2, 6-diaminopimelate ligase</fullName>
    </recommendedName>
</protein>
<dbReference type="InterPro" id="IPR036615">
    <property type="entry name" value="Mur_ligase_C_dom_sf"/>
</dbReference>
<evidence type="ECO:0000259" key="2">
    <source>
        <dbReference type="Pfam" id="PF08245"/>
    </source>
</evidence>
<organism evidence="3 4">
    <name type="scientific">Candidatus Giovannonibacteria bacterium RIFCSPHIGHO2_02_42_15</name>
    <dbReference type="NCBI Taxonomy" id="1798329"/>
    <lineage>
        <taxon>Bacteria</taxon>
        <taxon>Candidatus Giovannoniibacteriota</taxon>
    </lineage>
</organism>
<evidence type="ECO:0008006" key="5">
    <source>
        <dbReference type="Google" id="ProtNLM"/>
    </source>
</evidence>
<reference evidence="3 4" key="1">
    <citation type="journal article" date="2016" name="Nat. Commun.">
        <title>Thousands of microbial genomes shed light on interconnected biogeochemical processes in an aquifer system.</title>
        <authorList>
            <person name="Anantharaman K."/>
            <person name="Brown C.T."/>
            <person name="Hug L.A."/>
            <person name="Sharon I."/>
            <person name="Castelle C.J."/>
            <person name="Probst A.J."/>
            <person name="Thomas B.C."/>
            <person name="Singh A."/>
            <person name="Wilkins M.J."/>
            <person name="Karaoz U."/>
            <person name="Brodie E.L."/>
            <person name="Williams K.H."/>
            <person name="Hubbard S.S."/>
            <person name="Banfield J.F."/>
        </authorList>
    </citation>
    <scope>NUCLEOTIDE SEQUENCE [LARGE SCALE GENOMIC DNA]</scope>
</reference>
<evidence type="ECO:0000313" key="3">
    <source>
        <dbReference type="EMBL" id="OGF64123.1"/>
    </source>
</evidence>
<dbReference type="SUPFAM" id="SSF53244">
    <property type="entry name" value="MurD-like peptide ligases, peptide-binding domain"/>
    <property type="match status" value="1"/>
</dbReference>
<sequence length="407" mass="45343">MLDGILRTIKKIIPGRIFRALEPYYHFSLAFLSAVFYSFPSRSMKIVGVTGTSGKTTTIEFLHSIFQSAGYKTASLSSLRFKILDKEEPNMLKMTLPGRFRVQKFLKDAKNKGAEYVFLEVTSEGIKQFRHKFINFYAAILTNLSEEHIESHGGFANYRAAKGEIFKKAPLVILNGDDSNLEYFYEISPKEKIVFVSSDFPEDIDVKIPGSFNKMNALSALTFAKRDGVSPEHIKKGIESVKGVHGRMEFVSLPGVPVNFKALVDYAFLPQTLEKVYEILSGAVAAKKLVCVIGATGGGRDKGKRPLLGNIAAKYCRKVFVTNEDPYDEDPMEIINQIAGPHNFQKILDRRKAIRQALKSAEDGEVVVVTGKGAEPWIMGPNGSRTPWDDRAVIKEELGNLFSLPES</sequence>
<name>A0A1F5VKY7_9BACT</name>
<dbReference type="InterPro" id="IPR013221">
    <property type="entry name" value="Mur_ligase_cen"/>
</dbReference>
<dbReference type="Gene3D" id="3.90.190.20">
    <property type="entry name" value="Mur ligase, C-terminal domain"/>
    <property type="match status" value="1"/>
</dbReference>
<dbReference type="EMBL" id="MFHH01000045">
    <property type="protein sequence ID" value="OGF64123.1"/>
    <property type="molecule type" value="Genomic_DNA"/>
</dbReference>
<evidence type="ECO:0000313" key="4">
    <source>
        <dbReference type="Proteomes" id="UP000177451"/>
    </source>
</evidence>
<dbReference type="PANTHER" id="PTHR23135">
    <property type="entry name" value="MUR LIGASE FAMILY MEMBER"/>
    <property type="match status" value="1"/>
</dbReference>
<proteinExistence type="predicted"/>
<dbReference type="Pfam" id="PF02875">
    <property type="entry name" value="Mur_ligase_C"/>
    <property type="match status" value="1"/>
</dbReference>
<dbReference type="PANTHER" id="PTHR23135:SF4">
    <property type="entry name" value="UDP-N-ACETYLMURAMOYL-L-ALANYL-D-GLUTAMATE--2,6-DIAMINOPIMELATE LIGASE MURE HOMOLOG, CHLOROPLASTIC"/>
    <property type="match status" value="1"/>
</dbReference>
<dbReference type="SUPFAM" id="SSF53623">
    <property type="entry name" value="MurD-like peptide ligases, catalytic domain"/>
    <property type="match status" value="1"/>
</dbReference>
<evidence type="ECO:0000259" key="1">
    <source>
        <dbReference type="Pfam" id="PF02875"/>
    </source>
</evidence>
<accession>A0A1F5VKY7</accession>
<dbReference type="Pfam" id="PF08245">
    <property type="entry name" value="Mur_ligase_M"/>
    <property type="match status" value="1"/>
</dbReference>
<gene>
    <name evidence="3" type="ORF">A2Z53_01225</name>
</gene>
<dbReference type="Proteomes" id="UP000177451">
    <property type="component" value="Unassembled WGS sequence"/>
</dbReference>
<dbReference type="InterPro" id="IPR036565">
    <property type="entry name" value="Mur-like_cat_sf"/>
</dbReference>
<dbReference type="GO" id="GO:0016881">
    <property type="term" value="F:acid-amino acid ligase activity"/>
    <property type="evidence" value="ECO:0007669"/>
    <property type="project" value="InterPro"/>
</dbReference>
<dbReference type="AlphaFoldDB" id="A0A1F5VKY7"/>
<comment type="caution">
    <text evidence="3">The sequence shown here is derived from an EMBL/GenBank/DDBJ whole genome shotgun (WGS) entry which is preliminary data.</text>
</comment>
<dbReference type="GO" id="GO:0005524">
    <property type="term" value="F:ATP binding"/>
    <property type="evidence" value="ECO:0007669"/>
    <property type="project" value="InterPro"/>
</dbReference>
<dbReference type="Gene3D" id="3.40.1190.10">
    <property type="entry name" value="Mur-like, catalytic domain"/>
    <property type="match status" value="1"/>
</dbReference>
<feature type="domain" description="Mur ligase C-terminal" evidence="1">
    <location>
        <begin position="246"/>
        <end position="373"/>
    </location>
</feature>